<evidence type="ECO:0000259" key="4">
    <source>
        <dbReference type="PROSITE" id="PS51462"/>
    </source>
</evidence>
<dbReference type="SUPFAM" id="SSF55811">
    <property type="entry name" value="Nudix"/>
    <property type="match status" value="1"/>
</dbReference>
<dbReference type="Gene3D" id="3.90.79.10">
    <property type="entry name" value="Nucleoside Triphosphate Pyrophosphohydrolase"/>
    <property type="match status" value="1"/>
</dbReference>
<reference evidence="5 6" key="1">
    <citation type="submission" date="2016-08" db="EMBL/GenBank/DDBJ databases">
        <title>Analysis of Carbohydrate Active Enzymes in Thermogemmatispora T81 Reveals Carbohydrate Degradation Ability.</title>
        <authorList>
            <person name="Tomazini A."/>
            <person name="Lal S."/>
            <person name="Stott M."/>
            <person name="Henrissat B."/>
            <person name="Polikarpov I."/>
            <person name="Sparling R."/>
            <person name="Levin D.B."/>
        </authorList>
    </citation>
    <scope>NUCLEOTIDE SEQUENCE [LARGE SCALE GENOMIC DNA]</scope>
    <source>
        <strain evidence="5 6">T81</strain>
    </source>
</reference>
<dbReference type="AlphaFoldDB" id="A0A328VDU8"/>
<evidence type="ECO:0000256" key="3">
    <source>
        <dbReference type="RuleBase" id="RU003476"/>
    </source>
</evidence>
<dbReference type="Pfam" id="PF00293">
    <property type="entry name" value="NUDIX"/>
    <property type="match status" value="1"/>
</dbReference>
<dbReference type="InterPro" id="IPR015797">
    <property type="entry name" value="NUDIX_hydrolase-like_dom_sf"/>
</dbReference>
<feature type="domain" description="Nudix hydrolase" evidence="4">
    <location>
        <begin position="16"/>
        <end position="146"/>
    </location>
</feature>
<comment type="caution">
    <text evidence="5">The sequence shown here is derived from an EMBL/GenBank/DDBJ whole genome shotgun (WGS) entry which is preliminary data.</text>
</comment>
<dbReference type="RefSeq" id="WP_112429061.1">
    <property type="nucleotide sequence ID" value="NZ_MCIF01000002.1"/>
</dbReference>
<evidence type="ECO:0000256" key="1">
    <source>
        <dbReference type="ARBA" id="ARBA00001946"/>
    </source>
</evidence>
<accession>A0A328VDU8</accession>
<comment type="cofactor">
    <cofactor evidence="1">
        <name>Mg(2+)</name>
        <dbReference type="ChEBI" id="CHEBI:18420"/>
    </cofactor>
</comment>
<dbReference type="InterPro" id="IPR020476">
    <property type="entry name" value="Nudix_hydrolase"/>
</dbReference>
<protein>
    <recommendedName>
        <fullName evidence="4">Nudix hydrolase domain-containing protein</fullName>
    </recommendedName>
</protein>
<dbReference type="PROSITE" id="PS00893">
    <property type="entry name" value="NUDIX_BOX"/>
    <property type="match status" value="1"/>
</dbReference>
<comment type="similarity">
    <text evidence="3">Belongs to the Nudix hydrolase family.</text>
</comment>
<evidence type="ECO:0000313" key="5">
    <source>
        <dbReference type="EMBL" id="RAQ95918.1"/>
    </source>
</evidence>
<dbReference type="PANTHER" id="PTHR43046">
    <property type="entry name" value="GDP-MANNOSE MANNOSYL HYDROLASE"/>
    <property type="match status" value="1"/>
</dbReference>
<organism evidence="5 6">
    <name type="scientific">Thermogemmatispora tikiterensis</name>
    <dbReference type="NCBI Taxonomy" id="1825093"/>
    <lineage>
        <taxon>Bacteria</taxon>
        <taxon>Bacillati</taxon>
        <taxon>Chloroflexota</taxon>
        <taxon>Ktedonobacteria</taxon>
        <taxon>Thermogemmatisporales</taxon>
        <taxon>Thermogemmatisporaceae</taxon>
        <taxon>Thermogemmatispora</taxon>
    </lineage>
</organism>
<dbReference type="InterPro" id="IPR000086">
    <property type="entry name" value="NUDIX_hydrolase_dom"/>
</dbReference>
<dbReference type="OrthoDB" id="9787476at2"/>
<sequence>MRIDYYDDPAAPKANAIVPAAWAIIEDEEGRILLQQRQEDGLWSLPGGAMELGESITQTLLREVKEETGLDVLPEYLVGIYSDPRHVIALDHGEVRQQFSLCFACRVIGGSLQISSESRDLRFFSVSELDRLPMHRSSLLRIKDYQHYCGHPFIR</sequence>
<dbReference type="PRINTS" id="PR00502">
    <property type="entry name" value="NUDIXFAMILY"/>
</dbReference>
<dbReference type="PROSITE" id="PS51462">
    <property type="entry name" value="NUDIX"/>
    <property type="match status" value="1"/>
</dbReference>
<dbReference type="InterPro" id="IPR020084">
    <property type="entry name" value="NUDIX_hydrolase_CS"/>
</dbReference>
<dbReference type="Proteomes" id="UP000248706">
    <property type="component" value="Unassembled WGS sequence"/>
</dbReference>
<dbReference type="EMBL" id="MCIF01000002">
    <property type="protein sequence ID" value="RAQ95918.1"/>
    <property type="molecule type" value="Genomic_DNA"/>
</dbReference>
<dbReference type="PANTHER" id="PTHR43046:SF16">
    <property type="entry name" value="ADP-RIBOSE PYROPHOSPHATASE YJHB-RELATED"/>
    <property type="match status" value="1"/>
</dbReference>
<proteinExistence type="inferred from homology"/>
<dbReference type="GO" id="GO:0016787">
    <property type="term" value="F:hydrolase activity"/>
    <property type="evidence" value="ECO:0007669"/>
    <property type="project" value="UniProtKB-KW"/>
</dbReference>
<gene>
    <name evidence="5" type="ORF">A4R35_10255</name>
</gene>
<evidence type="ECO:0000256" key="2">
    <source>
        <dbReference type="ARBA" id="ARBA00022801"/>
    </source>
</evidence>
<evidence type="ECO:0000313" key="6">
    <source>
        <dbReference type="Proteomes" id="UP000248706"/>
    </source>
</evidence>
<keyword evidence="2 3" id="KW-0378">Hydrolase</keyword>
<name>A0A328VDU8_9CHLR</name>
<keyword evidence="6" id="KW-1185">Reference proteome</keyword>